<dbReference type="SMART" id="SM00829">
    <property type="entry name" value="PKS_ER"/>
    <property type="match status" value="1"/>
</dbReference>
<dbReference type="PANTHER" id="PTHR43775">
    <property type="entry name" value="FATTY ACID SYNTHASE"/>
    <property type="match status" value="1"/>
</dbReference>
<feature type="domain" description="Enoyl reductase (ER)" evidence="3">
    <location>
        <begin position="1"/>
        <end position="144"/>
    </location>
</feature>
<dbReference type="GO" id="GO:0006633">
    <property type="term" value="P:fatty acid biosynthetic process"/>
    <property type="evidence" value="ECO:0007669"/>
    <property type="project" value="TreeGrafter"/>
</dbReference>
<dbReference type="CDD" id="cd05195">
    <property type="entry name" value="enoyl_red"/>
    <property type="match status" value="1"/>
</dbReference>
<comment type="caution">
    <text evidence="4">The sequence shown here is derived from an EMBL/GenBank/DDBJ whole genome shotgun (WGS) entry which is preliminary data.</text>
</comment>
<dbReference type="CDD" id="cd08956">
    <property type="entry name" value="KR_3_FAS_SDR_x"/>
    <property type="match status" value="1"/>
</dbReference>
<evidence type="ECO:0000313" key="4">
    <source>
        <dbReference type="EMBL" id="MBS2967119.1"/>
    </source>
</evidence>
<dbReference type="InterPro" id="IPR013968">
    <property type="entry name" value="PKS_KR"/>
</dbReference>
<gene>
    <name evidence="4" type="ORF">KGA66_29075</name>
</gene>
<dbReference type="PANTHER" id="PTHR43775:SF51">
    <property type="entry name" value="INACTIVE PHENOLPHTHIOCEROL SYNTHESIS POLYKETIDE SYNTHASE TYPE I PKS1-RELATED"/>
    <property type="match status" value="1"/>
</dbReference>
<dbReference type="Pfam" id="PF08659">
    <property type="entry name" value="KR"/>
    <property type="match status" value="1"/>
</dbReference>
<dbReference type="SUPFAM" id="SSF51735">
    <property type="entry name" value="NAD(P)-binding Rossmann-fold domains"/>
    <property type="match status" value="2"/>
</dbReference>
<accession>A0A8J8BHS1</accession>
<keyword evidence="1" id="KW-0808">Transferase</keyword>
<feature type="non-terminal residue" evidence="4">
    <location>
        <position position="1"/>
    </location>
</feature>
<feature type="domain" description="Ketoreductase" evidence="2">
    <location>
        <begin position="154"/>
        <end position="332"/>
    </location>
</feature>
<dbReference type="InterPro" id="IPR020843">
    <property type="entry name" value="ER"/>
</dbReference>
<feature type="non-terminal residue" evidence="4">
    <location>
        <position position="426"/>
    </location>
</feature>
<dbReference type="InterPro" id="IPR050091">
    <property type="entry name" value="PKS_NRPS_Biosynth_Enz"/>
</dbReference>
<evidence type="ECO:0000259" key="3">
    <source>
        <dbReference type="SMART" id="SM00829"/>
    </source>
</evidence>
<dbReference type="Pfam" id="PF13602">
    <property type="entry name" value="ADH_zinc_N_2"/>
    <property type="match status" value="1"/>
</dbReference>
<dbReference type="Gene3D" id="3.40.50.720">
    <property type="entry name" value="NAD(P)-binding Rossmann-like Domain"/>
    <property type="match status" value="1"/>
</dbReference>
<dbReference type="AlphaFoldDB" id="A0A8J8BHS1"/>
<dbReference type="RefSeq" id="WP_211472818.1">
    <property type="nucleotide sequence ID" value="NZ_JAGSXH010000325.1"/>
</dbReference>
<evidence type="ECO:0000256" key="1">
    <source>
        <dbReference type="ARBA" id="ARBA00022679"/>
    </source>
</evidence>
<proteinExistence type="predicted"/>
<name>A0A8J8BHS1_9ACTN</name>
<dbReference type="Gene3D" id="3.90.180.10">
    <property type="entry name" value="Medium-chain alcohol dehydrogenases, catalytic domain"/>
    <property type="match status" value="1"/>
</dbReference>
<evidence type="ECO:0000259" key="2">
    <source>
        <dbReference type="SMART" id="SM00822"/>
    </source>
</evidence>
<sequence>KWDAVRGLGVAAERIASSRDLGFREAFLAATGGEGVDVVLNALAGEFVDASLDLLPRGGRFVEMGKADVRDADQMAQARPGVRYYSFDLLEAGPERIQQLLTEIVGLFERGVLRHAPIRTWDVRRGVEAFRFLREGRNTGKVVLTVPAPLDPDGTVLITGGTGGLGALFARHLVARHGVRHLLLVSRRGAAVEGVAELVAGLRELGADARLVACDVSDRGQVAELLGGLERPLTGVVHAAGVLDDGVLAALTPDQVRRVLRPKVDAALHLHELTRGMELSAFVLFSSVAALIGSPGQGNYAAANAFLDALAAARRAEGLPASSLAWGLWADAGGMAGTLDEAELRRLARMGTAALPTQLGLELFDQAQRLDDAMLVPVRLELGALRSQARSGMLPPLLRGLVKSPAKGAAAGGGSLAQRLAGVAEA</sequence>
<dbReference type="GO" id="GO:0004312">
    <property type="term" value="F:fatty acid synthase activity"/>
    <property type="evidence" value="ECO:0007669"/>
    <property type="project" value="TreeGrafter"/>
</dbReference>
<dbReference type="Proteomes" id="UP000677913">
    <property type="component" value="Unassembled WGS sequence"/>
</dbReference>
<dbReference type="InterPro" id="IPR057326">
    <property type="entry name" value="KR_dom"/>
</dbReference>
<dbReference type="GO" id="GO:0016491">
    <property type="term" value="F:oxidoreductase activity"/>
    <property type="evidence" value="ECO:0007669"/>
    <property type="project" value="InterPro"/>
</dbReference>
<keyword evidence="5" id="KW-1185">Reference proteome</keyword>
<organism evidence="4 5">
    <name type="scientific">Actinocrinis puniceicyclus</name>
    <dbReference type="NCBI Taxonomy" id="977794"/>
    <lineage>
        <taxon>Bacteria</taxon>
        <taxon>Bacillati</taxon>
        <taxon>Actinomycetota</taxon>
        <taxon>Actinomycetes</taxon>
        <taxon>Catenulisporales</taxon>
        <taxon>Actinospicaceae</taxon>
        <taxon>Actinocrinis</taxon>
    </lineage>
</organism>
<dbReference type="EMBL" id="JAGSXH010000325">
    <property type="protein sequence ID" value="MBS2967119.1"/>
    <property type="molecule type" value="Genomic_DNA"/>
</dbReference>
<evidence type="ECO:0000313" key="5">
    <source>
        <dbReference type="Proteomes" id="UP000677913"/>
    </source>
</evidence>
<dbReference type="SMART" id="SM00822">
    <property type="entry name" value="PKS_KR"/>
    <property type="match status" value="1"/>
</dbReference>
<dbReference type="InterPro" id="IPR036291">
    <property type="entry name" value="NAD(P)-bd_dom_sf"/>
</dbReference>
<reference evidence="4" key="1">
    <citation type="submission" date="2021-04" db="EMBL/GenBank/DDBJ databases">
        <title>Genome based classification of Actinospica acidithermotolerans sp. nov., an actinobacterium isolated from an Indonesian hot spring.</title>
        <authorList>
            <person name="Kusuma A.B."/>
            <person name="Putra K.E."/>
            <person name="Nafisah S."/>
            <person name="Loh J."/>
            <person name="Nouioui I."/>
            <person name="Goodfellow M."/>
        </authorList>
    </citation>
    <scope>NUCLEOTIDE SEQUENCE</scope>
    <source>
        <strain evidence="4">DSM 45618</strain>
    </source>
</reference>
<protein>
    <submittedName>
        <fullName evidence="4">SDR family NAD(P)-dependent oxidoreductase</fullName>
    </submittedName>
</protein>